<keyword evidence="9" id="KW-1185">Reference proteome</keyword>
<comment type="cofactor">
    <cofactor evidence="1">
        <name>Mg(2+)</name>
        <dbReference type="ChEBI" id="CHEBI:18420"/>
    </cofactor>
</comment>
<accession>A0ABC8YIP6</accession>
<feature type="compositionally biased region" description="Basic and acidic residues" evidence="5">
    <location>
        <begin position="323"/>
        <end position="334"/>
    </location>
</feature>
<dbReference type="Gene3D" id="3.40.50.300">
    <property type="entry name" value="P-loop containing nucleotide triphosphate hydrolases"/>
    <property type="match status" value="1"/>
</dbReference>
<dbReference type="InterPro" id="IPR058017">
    <property type="entry name" value="At3g28540-like_C"/>
</dbReference>
<keyword evidence="6" id="KW-0472">Membrane</keyword>
<protein>
    <recommendedName>
        <fullName evidence="7">AAA+ ATPase domain-containing protein</fullName>
    </recommendedName>
</protein>
<dbReference type="InterPro" id="IPR050747">
    <property type="entry name" value="Mitochondrial_chaperone_BCS1"/>
</dbReference>
<sequence>MESAQLLKDYFKDAMAWDRLMYTVMFLIPSLGTVVWAVWRNLERISFGRSLSRRVQRWLAAIVDRDLLVRIYEHESTGMRRVDVYYEEVKAYLGASCLRSARGLRAEGVRDGNAAADSLVFSMLDGQEVDRQFGGATVCWSASWIPTPSRSGGGEEKKERFFELRFHQRDRDLVLETYLRHVKQEGRKIMVESRQRKIFTNVSDHGSGWSHVPFKHPMTFGKLAMDPAEKESIINDLEAFKSGKDFYERVGKAWKRGYLLHGPPGTGKSAMIAAMANELDYDVYIVELTLIKSNSELQTLLMKVKSKAIIVIEDIDCSGPRDLTGEREKKKQPAAEDGNDGASAAASNSKAAQADASTKLTLSGLLNVVDGLLSACSEERIFVFTTNHEKELDKALIRKGRMDKRIEMSYCGFEAFKILAKMYLDVDEHALFDAIGELLREVNMTPVDVIEELTPKSKDADADSCLAALVKALEEKKANAGSSA</sequence>
<evidence type="ECO:0000256" key="5">
    <source>
        <dbReference type="SAM" id="MobiDB-lite"/>
    </source>
</evidence>
<dbReference type="InterPro" id="IPR027417">
    <property type="entry name" value="P-loop_NTPase"/>
</dbReference>
<dbReference type="Pfam" id="PF00004">
    <property type="entry name" value="AAA"/>
    <property type="match status" value="2"/>
</dbReference>
<feature type="domain" description="AAA+ ATPase" evidence="7">
    <location>
        <begin position="254"/>
        <end position="412"/>
    </location>
</feature>
<dbReference type="GO" id="GO:0006950">
    <property type="term" value="P:response to stress"/>
    <property type="evidence" value="ECO:0007669"/>
    <property type="project" value="UniProtKB-ARBA"/>
</dbReference>
<dbReference type="InterPro" id="IPR003593">
    <property type="entry name" value="AAA+_ATPase"/>
</dbReference>
<keyword evidence="6" id="KW-1133">Transmembrane helix</keyword>
<evidence type="ECO:0000256" key="2">
    <source>
        <dbReference type="ARBA" id="ARBA00007448"/>
    </source>
</evidence>
<evidence type="ECO:0000256" key="1">
    <source>
        <dbReference type="ARBA" id="ARBA00001946"/>
    </source>
</evidence>
<dbReference type="Pfam" id="PF25568">
    <property type="entry name" value="AAA_lid_At3g28540"/>
    <property type="match status" value="1"/>
</dbReference>
<dbReference type="SMART" id="SM00382">
    <property type="entry name" value="AAA"/>
    <property type="match status" value="1"/>
</dbReference>
<keyword evidence="3" id="KW-0460">Magnesium</keyword>
<gene>
    <name evidence="8" type="ORF">URODEC1_LOCUS35134</name>
</gene>
<reference evidence="9" key="1">
    <citation type="submission" date="2024-06" db="EMBL/GenBank/DDBJ databases">
        <authorList>
            <person name="Ryan C."/>
        </authorList>
    </citation>
    <scope>NUCLEOTIDE SEQUENCE [LARGE SCALE GENOMIC DNA]</scope>
</reference>
<dbReference type="AlphaFoldDB" id="A0ABC8YIP6"/>
<dbReference type="Pfam" id="PF14363">
    <property type="entry name" value="AAA_assoc"/>
    <property type="match status" value="1"/>
</dbReference>
<name>A0ABC8YIP6_9POAL</name>
<evidence type="ECO:0000313" key="8">
    <source>
        <dbReference type="EMBL" id="CAL4944922.1"/>
    </source>
</evidence>
<organism evidence="8 9">
    <name type="scientific">Urochloa decumbens</name>
    <dbReference type="NCBI Taxonomy" id="240449"/>
    <lineage>
        <taxon>Eukaryota</taxon>
        <taxon>Viridiplantae</taxon>
        <taxon>Streptophyta</taxon>
        <taxon>Embryophyta</taxon>
        <taxon>Tracheophyta</taxon>
        <taxon>Spermatophyta</taxon>
        <taxon>Magnoliopsida</taxon>
        <taxon>Liliopsida</taxon>
        <taxon>Poales</taxon>
        <taxon>Poaceae</taxon>
        <taxon>PACMAD clade</taxon>
        <taxon>Panicoideae</taxon>
        <taxon>Panicodae</taxon>
        <taxon>Paniceae</taxon>
        <taxon>Melinidinae</taxon>
        <taxon>Urochloa</taxon>
    </lineage>
</organism>
<dbReference type="Proteomes" id="UP001497457">
    <property type="component" value="Chromosome 16b"/>
</dbReference>
<evidence type="ECO:0000256" key="3">
    <source>
        <dbReference type="ARBA" id="ARBA00022842"/>
    </source>
</evidence>
<feature type="region of interest" description="Disordered" evidence="5">
    <location>
        <begin position="321"/>
        <end position="348"/>
    </location>
</feature>
<evidence type="ECO:0000256" key="4">
    <source>
        <dbReference type="ARBA" id="ARBA00049360"/>
    </source>
</evidence>
<dbReference type="EMBL" id="OZ075126">
    <property type="protein sequence ID" value="CAL4944922.1"/>
    <property type="molecule type" value="Genomic_DNA"/>
</dbReference>
<evidence type="ECO:0000256" key="6">
    <source>
        <dbReference type="SAM" id="Phobius"/>
    </source>
</evidence>
<comment type="similarity">
    <text evidence="2">Belongs to the AAA ATPase family. BCS1 subfamily.</text>
</comment>
<reference evidence="8 9" key="2">
    <citation type="submission" date="2024-10" db="EMBL/GenBank/DDBJ databases">
        <authorList>
            <person name="Ryan C."/>
        </authorList>
    </citation>
    <scope>NUCLEOTIDE SEQUENCE [LARGE SCALE GENOMIC DNA]</scope>
</reference>
<dbReference type="PANTHER" id="PTHR23070">
    <property type="entry name" value="BCS1 AAA-TYPE ATPASE"/>
    <property type="match status" value="1"/>
</dbReference>
<evidence type="ECO:0000259" key="7">
    <source>
        <dbReference type="SMART" id="SM00382"/>
    </source>
</evidence>
<dbReference type="Gene3D" id="6.10.280.40">
    <property type="match status" value="1"/>
</dbReference>
<dbReference type="SUPFAM" id="SSF52540">
    <property type="entry name" value="P-loop containing nucleoside triphosphate hydrolases"/>
    <property type="match status" value="1"/>
</dbReference>
<keyword evidence="6" id="KW-0812">Transmembrane</keyword>
<comment type="catalytic activity">
    <reaction evidence="4">
        <text>ATP + H2O = ADP + phosphate + H(+)</text>
        <dbReference type="Rhea" id="RHEA:13065"/>
        <dbReference type="ChEBI" id="CHEBI:15377"/>
        <dbReference type="ChEBI" id="CHEBI:15378"/>
        <dbReference type="ChEBI" id="CHEBI:30616"/>
        <dbReference type="ChEBI" id="CHEBI:43474"/>
        <dbReference type="ChEBI" id="CHEBI:456216"/>
    </reaction>
</comment>
<dbReference type="InterPro" id="IPR003959">
    <property type="entry name" value="ATPase_AAA_core"/>
</dbReference>
<feature type="transmembrane region" description="Helical" evidence="6">
    <location>
        <begin position="20"/>
        <end position="39"/>
    </location>
</feature>
<evidence type="ECO:0000313" key="9">
    <source>
        <dbReference type="Proteomes" id="UP001497457"/>
    </source>
</evidence>
<dbReference type="InterPro" id="IPR025753">
    <property type="entry name" value="AAA_N_dom"/>
</dbReference>
<proteinExistence type="inferred from homology"/>